<dbReference type="GO" id="GO:0034227">
    <property type="term" value="P:tRNA thio-modification"/>
    <property type="evidence" value="ECO:0007669"/>
    <property type="project" value="UniProtKB-UniRule"/>
</dbReference>
<evidence type="ECO:0000259" key="9">
    <source>
        <dbReference type="Pfam" id="PF00954"/>
    </source>
</evidence>
<proteinExistence type="inferred from homology"/>
<sequence>MQLTLEFGGGLELLCQSVKIHKVNVDLQAGKEKLTMRDLLSWVRTNLIKERPEMFMKGESVRPGVLVLINDCDWELSGQLDTTLVEKDVIVFISTLHGGLGSLGVRRWNFQTGIFQPGRFKESLPGYFLQQSSRCDRCLGCQSKYPNCRFLRSYDRRRRKIENHTQWRQCYYVIFQQTADNVTTTLLDSGNSVLREVDSNGTATRVLWQSFDYPTDTLLPGMKLGFNSKTGHNWTLTSWLTKEDLSSGDFSLGGDPMGTNQLLAWRRQDVYWKSGVWDGRSFKSVPELTSDNDTYNFSYVWSENERYFTYSLKQNSSPPSFWVLDSEGNIRQYKFYNWNDDKYDSFIIVCPTHLPYNYSRENKKGCVEQKVPECRRGELFYSKQGYMDGPGSFYTSLDTSSRLRDCADMCWSNCSLE</sequence>
<accession>A0A822ZU06</accession>
<dbReference type="PANTHER" id="PTHR32444">
    <property type="entry name" value="BULB-TYPE LECTIN DOMAIN-CONTAINING PROTEIN"/>
    <property type="match status" value="1"/>
</dbReference>
<evidence type="ECO:0000256" key="6">
    <source>
        <dbReference type="ARBA" id="ARBA00023157"/>
    </source>
</evidence>
<feature type="domain" description="S-locus glycoprotein" evidence="9">
    <location>
        <begin position="272"/>
        <end position="375"/>
    </location>
</feature>
<dbReference type="GO" id="GO:0048544">
    <property type="term" value="P:recognition of pollen"/>
    <property type="evidence" value="ECO:0007669"/>
    <property type="project" value="InterPro"/>
</dbReference>
<dbReference type="GO" id="GO:0005829">
    <property type="term" value="C:cytosol"/>
    <property type="evidence" value="ECO:0007669"/>
    <property type="project" value="UniProtKB-UniRule"/>
</dbReference>
<dbReference type="PANTHER" id="PTHR32444:SF128">
    <property type="entry name" value="CURCULIN-LIKE (MANNOSE-BINDING) LECTIN FAMILY PROTEIN"/>
    <property type="match status" value="1"/>
</dbReference>
<dbReference type="UniPathway" id="UPA00988"/>
<dbReference type="InterPro" id="IPR015221">
    <property type="entry name" value="Urm1"/>
</dbReference>
<dbReference type="InterPro" id="IPR000858">
    <property type="entry name" value="S_locus_glycoprot_dom"/>
</dbReference>
<organism evidence="11 12">
    <name type="scientific">Nelumbo nucifera</name>
    <name type="common">Sacred lotus</name>
    <dbReference type="NCBI Taxonomy" id="4432"/>
    <lineage>
        <taxon>Eukaryota</taxon>
        <taxon>Viridiplantae</taxon>
        <taxon>Streptophyta</taxon>
        <taxon>Embryophyta</taxon>
        <taxon>Tracheophyta</taxon>
        <taxon>Spermatophyta</taxon>
        <taxon>Magnoliopsida</taxon>
        <taxon>Proteales</taxon>
        <taxon>Nelumbonaceae</taxon>
        <taxon>Nelumbo</taxon>
    </lineage>
</organism>
<dbReference type="InterPro" id="IPR001480">
    <property type="entry name" value="Bulb-type_lectin_dom"/>
</dbReference>
<dbReference type="InterPro" id="IPR012675">
    <property type="entry name" value="Beta-grasp_dom_sf"/>
</dbReference>
<dbReference type="GO" id="GO:0032447">
    <property type="term" value="P:protein urmylation"/>
    <property type="evidence" value="ECO:0007669"/>
    <property type="project" value="UniProtKB-UniRule"/>
</dbReference>
<comment type="function">
    <text evidence="7">Acts as a sulfur carrier required for 2-thiolation of mcm(5)S(2)U at tRNA wobble positions of cytosolic tRNA(Lys), tRNA(Glu) and tRNA(Gln). Serves as sulfur donor in tRNA 2-thiolation reaction by being thiocarboxylated (-COSH) at its C-terminus by MOCS3. The sulfur is then transferred to tRNA to form 2-thiolation of mcm(5)S(2)U. Also acts as a ubiquitin-like protein (UBL) that is covalently conjugated via an isopeptide bond to lysine residues of target proteins. The thiocarboxylated form serves as substrate for conjugation and oxidative stress specifically induces the formation of UBL-protein conjugates.</text>
</comment>
<dbReference type="GO" id="GO:0002098">
    <property type="term" value="P:tRNA wobble uridine modification"/>
    <property type="evidence" value="ECO:0007669"/>
    <property type="project" value="UniProtKB-UniRule"/>
</dbReference>
<dbReference type="HAMAP" id="MF_03048">
    <property type="entry name" value="Urm1"/>
    <property type="match status" value="1"/>
</dbReference>
<dbReference type="SUPFAM" id="SSF54285">
    <property type="entry name" value="MoaD/ThiS"/>
    <property type="match status" value="1"/>
</dbReference>
<evidence type="ECO:0000256" key="3">
    <source>
        <dbReference type="ARBA" id="ARBA00022694"/>
    </source>
</evidence>
<comment type="PTM">
    <text evidence="7">C-terminal thiocarboxylation occurs in 2 steps, it is first acyl-adenylated (-COAMP) via the hesA/moeB/thiF part of the MOCS3/UBA4 homolog, then thiocarboxylated (-COSH) via the rhodanese domain of the MOCS3/UBA4 homolog.</text>
</comment>
<dbReference type="InterPro" id="IPR016155">
    <property type="entry name" value="Mopterin_synth/thiamin_S_b"/>
</dbReference>
<feature type="domain" description="Bulb-type lectin" evidence="10">
    <location>
        <begin position="167"/>
        <end position="239"/>
    </location>
</feature>
<evidence type="ECO:0000256" key="8">
    <source>
        <dbReference type="RuleBase" id="RU361182"/>
    </source>
</evidence>
<dbReference type="Pfam" id="PF09138">
    <property type="entry name" value="Urm1"/>
    <property type="match status" value="1"/>
</dbReference>
<evidence type="ECO:0000313" key="12">
    <source>
        <dbReference type="Proteomes" id="UP000607653"/>
    </source>
</evidence>
<keyword evidence="3 7" id="KW-0819">tRNA processing</keyword>
<keyword evidence="5 7" id="KW-0833">Ubl conjugation pathway</keyword>
<dbReference type="EMBL" id="DUZY01000008">
    <property type="protein sequence ID" value="DAD48050.1"/>
    <property type="molecule type" value="Genomic_DNA"/>
</dbReference>
<keyword evidence="12" id="KW-1185">Reference proteome</keyword>
<dbReference type="Pfam" id="PF01453">
    <property type="entry name" value="B_lectin"/>
    <property type="match status" value="1"/>
</dbReference>
<evidence type="ECO:0000256" key="2">
    <source>
        <dbReference type="ARBA" id="ARBA00022499"/>
    </source>
</evidence>
<comment type="caution">
    <text evidence="11">The sequence shown here is derived from an EMBL/GenBank/DDBJ whole genome shotgun (WGS) entry which is preliminary data.</text>
</comment>
<comment type="subcellular location">
    <subcellularLocation>
        <location evidence="7 8">Cytoplasm</location>
    </subcellularLocation>
</comment>
<keyword evidence="4" id="KW-0732">Signal</keyword>
<dbReference type="InterPro" id="IPR036426">
    <property type="entry name" value="Bulb-type_lectin_dom_sf"/>
</dbReference>
<feature type="cross-link" description="Glycyl lysine isopeptide (Gly-Lys) (interchain with K-? in acceptor proteins)" evidence="7">
    <location>
        <position position="99"/>
    </location>
</feature>
<dbReference type="Proteomes" id="UP000607653">
    <property type="component" value="Unassembled WGS sequence"/>
</dbReference>
<comment type="similarity">
    <text evidence="7 8">Belongs to the URM1 family.</text>
</comment>
<dbReference type="SUPFAM" id="SSF51110">
    <property type="entry name" value="alpha-D-mannose-specific plant lectins"/>
    <property type="match status" value="1"/>
</dbReference>
<evidence type="ECO:0000259" key="10">
    <source>
        <dbReference type="Pfam" id="PF01453"/>
    </source>
</evidence>
<keyword evidence="1 7" id="KW-0963">Cytoplasm</keyword>
<dbReference type="CDD" id="cd01764">
    <property type="entry name" value="Ubl_Urm1"/>
    <property type="match status" value="1"/>
</dbReference>
<gene>
    <name evidence="11" type="ORF">HUJ06_017987</name>
</gene>
<evidence type="ECO:0000256" key="1">
    <source>
        <dbReference type="ARBA" id="ARBA00022490"/>
    </source>
</evidence>
<comment type="pathway">
    <text evidence="7 8">tRNA modification; 5-methoxycarbonylmethyl-2-thiouridine-tRNA biosynthesis.</text>
</comment>
<dbReference type="Gene3D" id="3.10.20.30">
    <property type="match status" value="1"/>
</dbReference>
<evidence type="ECO:0000256" key="4">
    <source>
        <dbReference type="ARBA" id="ARBA00022729"/>
    </source>
</evidence>
<dbReference type="Pfam" id="PF00954">
    <property type="entry name" value="S_locus_glycop"/>
    <property type="match status" value="1"/>
</dbReference>
<evidence type="ECO:0000256" key="5">
    <source>
        <dbReference type="ARBA" id="ARBA00022786"/>
    </source>
</evidence>
<name>A0A822ZU06_NELNU</name>
<evidence type="ECO:0000256" key="7">
    <source>
        <dbReference type="HAMAP-Rule" id="MF_03048"/>
    </source>
</evidence>
<reference evidence="11 12" key="1">
    <citation type="journal article" date="2020" name="Mol. Biol. Evol.">
        <title>Distinct Expression and Methylation Patterns for Genes with Different Fates following a Single Whole-Genome Duplication in Flowering Plants.</title>
        <authorList>
            <person name="Shi T."/>
            <person name="Rahmani R.S."/>
            <person name="Gugger P.F."/>
            <person name="Wang M."/>
            <person name="Li H."/>
            <person name="Zhang Y."/>
            <person name="Li Z."/>
            <person name="Wang Q."/>
            <person name="Van de Peer Y."/>
            <person name="Marchal K."/>
            <person name="Chen J."/>
        </authorList>
    </citation>
    <scope>NUCLEOTIDE SEQUENCE [LARGE SCALE GENOMIC DNA]</scope>
    <source>
        <tissue evidence="11">Leaf</tissue>
    </source>
</reference>
<protein>
    <recommendedName>
        <fullName evidence="7">Ubiquitin-related modifier 1 homolog</fullName>
    </recommendedName>
</protein>
<keyword evidence="6" id="KW-1015">Disulfide bond</keyword>
<feature type="modified residue" description="1-thioglycine" evidence="7">
    <location>
        <position position="99"/>
    </location>
</feature>
<evidence type="ECO:0000313" key="11">
    <source>
        <dbReference type="EMBL" id="DAD48050.1"/>
    </source>
</evidence>
<keyword evidence="2 7" id="KW-1017">Isopeptide bond</keyword>
<dbReference type="AlphaFoldDB" id="A0A822ZU06"/>